<keyword evidence="4" id="KW-1185">Reference proteome</keyword>
<dbReference type="Pfam" id="PF20150">
    <property type="entry name" value="2EXR"/>
    <property type="match status" value="1"/>
</dbReference>
<reference evidence="3 4" key="1">
    <citation type="journal article" date="2018" name="IMA Fungus">
        <title>IMA Genome-F 9: Draft genome sequence of Annulohypoxylon stygium, Aspergillus mulundensis, Berkeleyomyces basicola (syn. Thielaviopsis basicola), Ceratocystis smalleyi, two Cercospora beticola strains, Coleophoma cylindrospora, Fusarium fracticaudum, Phialophora cf. hyalina, and Morchella septimelata.</title>
        <authorList>
            <person name="Wingfield B.D."/>
            <person name="Bills G.F."/>
            <person name="Dong Y."/>
            <person name="Huang W."/>
            <person name="Nel W.J."/>
            <person name="Swalarsk-Parry B.S."/>
            <person name="Vaghefi N."/>
            <person name="Wilken P.M."/>
            <person name="An Z."/>
            <person name="de Beer Z.W."/>
            <person name="De Vos L."/>
            <person name="Chen L."/>
            <person name="Duong T.A."/>
            <person name="Gao Y."/>
            <person name="Hammerbacher A."/>
            <person name="Kikkert J.R."/>
            <person name="Li Y."/>
            <person name="Li H."/>
            <person name="Li K."/>
            <person name="Li Q."/>
            <person name="Liu X."/>
            <person name="Ma X."/>
            <person name="Naidoo K."/>
            <person name="Pethybridge S.J."/>
            <person name="Sun J."/>
            <person name="Steenkamp E.T."/>
            <person name="van der Nest M.A."/>
            <person name="van Wyk S."/>
            <person name="Wingfield M.J."/>
            <person name="Xiong C."/>
            <person name="Yue Q."/>
            <person name="Zhang X."/>
        </authorList>
    </citation>
    <scope>NUCLEOTIDE SEQUENCE [LARGE SCALE GENOMIC DNA]</scope>
    <source>
        <strain evidence="3 4">BP5796</strain>
    </source>
</reference>
<evidence type="ECO:0000259" key="2">
    <source>
        <dbReference type="Pfam" id="PF20150"/>
    </source>
</evidence>
<protein>
    <recommendedName>
        <fullName evidence="2">2EXR domain-containing protein</fullName>
    </recommendedName>
</protein>
<accession>A0A3D8RK69</accession>
<evidence type="ECO:0000313" key="3">
    <source>
        <dbReference type="EMBL" id="RDW74231.1"/>
    </source>
</evidence>
<dbReference type="PANTHER" id="PTHR35910:SF1">
    <property type="entry name" value="2EXR DOMAIN-CONTAINING PROTEIN"/>
    <property type="match status" value="1"/>
</dbReference>
<dbReference type="Proteomes" id="UP000256328">
    <property type="component" value="Unassembled WGS sequence"/>
</dbReference>
<organism evidence="3 4">
    <name type="scientific">Coleophoma crateriformis</name>
    <dbReference type="NCBI Taxonomy" id="565419"/>
    <lineage>
        <taxon>Eukaryota</taxon>
        <taxon>Fungi</taxon>
        <taxon>Dikarya</taxon>
        <taxon>Ascomycota</taxon>
        <taxon>Pezizomycotina</taxon>
        <taxon>Leotiomycetes</taxon>
        <taxon>Helotiales</taxon>
        <taxon>Dermateaceae</taxon>
        <taxon>Coleophoma</taxon>
    </lineage>
</organism>
<dbReference type="AlphaFoldDB" id="A0A3D8RK69"/>
<dbReference type="InterPro" id="IPR045518">
    <property type="entry name" value="2EXR"/>
</dbReference>
<dbReference type="PANTHER" id="PTHR35910">
    <property type="entry name" value="2EXR DOMAIN-CONTAINING PROTEIN"/>
    <property type="match status" value="1"/>
</dbReference>
<evidence type="ECO:0000313" key="4">
    <source>
        <dbReference type="Proteomes" id="UP000256328"/>
    </source>
</evidence>
<dbReference type="EMBL" id="PDLN01000010">
    <property type="protein sequence ID" value="RDW74231.1"/>
    <property type="molecule type" value="Genomic_DNA"/>
</dbReference>
<feature type="domain" description="2EXR" evidence="2">
    <location>
        <begin position="8"/>
        <end position="109"/>
    </location>
</feature>
<dbReference type="OrthoDB" id="4737394at2759"/>
<evidence type="ECO:0000256" key="1">
    <source>
        <dbReference type="SAM" id="MobiDB-lite"/>
    </source>
</evidence>
<name>A0A3D8RK69_9HELO</name>
<sequence>MSLPTPTFHWFSRLPIEIRLKIWALAMPGPRIVTIRIKSRDGVTIDATEPTTDSSQPDGREELRSAPSAPALLHVCRESRGMFLGTKRYGSYFGDLQSYPVYFDHDMDKLEVKCVEDGVDTWAYADFGGENPLDRIMRQLSRVKHLLLGEESPFFNRPASFSRCSNLESLTVIVGGATSWLEEEADDENNRNGPETLGSEDHILWYQWFFREDIAGVESMLDEVIQEFPEGKVPRVQWRSDRVLELITAGEMEDSQDAWML</sequence>
<gene>
    <name evidence="3" type="ORF">BP5796_07673</name>
</gene>
<feature type="region of interest" description="Disordered" evidence="1">
    <location>
        <begin position="44"/>
        <end position="66"/>
    </location>
</feature>
<comment type="caution">
    <text evidence="3">The sequence shown here is derived from an EMBL/GenBank/DDBJ whole genome shotgun (WGS) entry which is preliminary data.</text>
</comment>
<proteinExistence type="predicted"/>